<feature type="region of interest" description="Disordered" evidence="1">
    <location>
        <begin position="90"/>
        <end position="158"/>
    </location>
</feature>
<dbReference type="PANTHER" id="PTHR38645">
    <property type="entry name" value="CHROMOSOME 9, WHOLE GENOME SHOTGUN SEQUENCE"/>
    <property type="match status" value="1"/>
</dbReference>
<feature type="region of interest" description="Disordered" evidence="1">
    <location>
        <begin position="1"/>
        <end position="21"/>
    </location>
</feature>
<feature type="region of interest" description="Disordered" evidence="1">
    <location>
        <begin position="198"/>
        <end position="238"/>
    </location>
</feature>
<gene>
    <name evidence="2" type="ORF">PFICI_06073</name>
</gene>
<keyword evidence="3" id="KW-1185">Reference proteome</keyword>
<feature type="compositionally biased region" description="Low complexity" evidence="1">
    <location>
        <begin position="198"/>
        <end position="208"/>
    </location>
</feature>
<evidence type="ECO:0000256" key="1">
    <source>
        <dbReference type="SAM" id="MobiDB-lite"/>
    </source>
</evidence>
<accession>W3X7C0</accession>
<dbReference type="AlphaFoldDB" id="W3X7C0"/>
<protein>
    <submittedName>
        <fullName evidence="2">Uncharacterized protein</fullName>
    </submittedName>
</protein>
<dbReference type="Proteomes" id="UP000030651">
    <property type="component" value="Unassembled WGS sequence"/>
</dbReference>
<dbReference type="HOGENOM" id="CLU_997649_0_0_1"/>
<dbReference type="OrthoDB" id="21418at2759"/>
<sequence length="274" mass="29361">MDGIRGGSPTKNSGGNESPEQLLDVFRAAALSVTKLYKTSAAAQTKARNDGYQDCLEDLLIFLDKRNIGVGDGEGWQIRRWATERFDREGISQSIESEDEVDKNEPASSPELHRDSHTPLPSTQHDAEIRRDSAPPAAAPVPTFTLAPVPSQPADVTSAPAPLESITVPTQDNFTFQSSVAYPQDTDLSMANLDLSDSRTNNTNNSSLHHGSARLSRARNNKNGLQRSRNVGAIGKGAGSKRKLNIAEIFDVGSIGGKDIFGGGNGGGKRSRHN</sequence>
<dbReference type="KEGG" id="pfy:PFICI_06073"/>
<dbReference type="InterPro" id="IPR029196">
    <property type="entry name" value="HAPSTR1-like"/>
</dbReference>
<feature type="compositionally biased region" description="Polar residues" evidence="1">
    <location>
        <begin position="9"/>
        <end position="19"/>
    </location>
</feature>
<evidence type="ECO:0000313" key="2">
    <source>
        <dbReference type="EMBL" id="ETS81071.1"/>
    </source>
</evidence>
<reference evidence="3" key="1">
    <citation type="journal article" date="2015" name="BMC Genomics">
        <title>Genomic and transcriptomic analysis of the endophytic fungus Pestalotiopsis fici reveals its lifestyle and high potential for synthesis of natural products.</title>
        <authorList>
            <person name="Wang X."/>
            <person name="Zhang X."/>
            <person name="Liu L."/>
            <person name="Xiang M."/>
            <person name="Wang W."/>
            <person name="Sun X."/>
            <person name="Che Y."/>
            <person name="Guo L."/>
            <person name="Liu G."/>
            <person name="Guo L."/>
            <person name="Wang C."/>
            <person name="Yin W.B."/>
            <person name="Stadler M."/>
            <person name="Zhang X."/>
            <person name="Liu X."/>
        </authorList>
    </citation>
    <scope>NUCLEOTIDE SEQUENCE [LARGE SCALE GENOMIC DNA]</scope>
    <source>
        <strain evidence="3">W106-1 / CGMCC3.15140</strain>
    </source>
</reference>
<dbReference type="Pfam" id="PF15251">
    <property type="entry name" value="TAPR1-like"/>
    <property type="match status" value="1"/>
</dbReference>
<dbReference type="EMBL" id="KI912112">
    <property type="protein sequence ID" value="ETS81071.1"/>
    <property type="molecule type" value="Genomic_DNA"/>
</dbReference>
<dbReference type="PANTHER" id="PTHR38645:SF1">
    <property type="entry name" value="YALI0F12243P"/>
    <property type="match status" value="1"/>
</dbReference>
<dbReference type="GeneID" id="19271086"/>
<proteinExistence type="predicted"/>
<dbReference type="eggNOG" id="ENOG502S6F0">
    <property type="taxonomic scope" value="Eukaryota"/>
</dbReference>
<dbReference type="RefSeq" id="XP_007832845.1">
    <property type="nucleotide sequence ID" value="XM_007834654.1"/>
</dbReference>
<dbReference type="InParanoid" id="W3X7C0"/>
<organism evidence="2 3">
    <name type="scientific">Pestalotiopsis fici (strain W106-1 / CGMCC3.15140)</name>
    <dbReference type="NCBI Taxonomy" id="1229662"/>
    <lineage>
        <taxon>Eukaryota</taxon>
        <taxon>Fungi</taxon>
        <taxon>Dikarya</taxon>
        <taxon>Ascomycota</taxon>
        <taxon>Pezizomycotina</taxon>
        <taxon>Sordariomycetes</taxon>
        <taxon>Xylariomycetidae</taxon>
        <taxon>Amphisphaeriales</taxon>
        <taxon>Sporocadaceae</taxon>
        <taxon>Pestalotiopsis</taxon>
    </lineage>
</organism>
<dbReference type="OMA" id="KNAVCEQ"/>
<evidence type="ECO:0000313" key="3">
    <source>
        <dbReference type="Proteomes" id="UP000030651"/>
    </source>
</evidence>
<name>W3X7C0_PESFW</name>
<feature type="compositionally biased region" description="Low complexity" evidence="1">
    <location>
        <begin position="134"/>
        <end position="149"/>
    </location>
</feature>